<feature type="compositionally biased region" description="Low complexity" evidence="1">
    <location>
        <begin position="263"/>
        <end position="277"/>
    </location>
</feature>
<sequence>MHLEYSPERLVQHAQALRSPRRNIPSRGIGGGQISLFTPLDPTSDFQPRDPLKQSIVPIPAEGRFRAPPSATTPRQPAWMSLLPSNVNKQVRPDSHSAMQRRLTFPYSRPARLSTPNSTTPGHPPASPGYASALSTAGQGIEEERRRVSASAAYLPTRSISTPKSWAAGATRHGRRLRLDHETTLQDFQNFSTSLHEAHHSSVMPTQQQDQEVAPQRRSSISSLKIPKRRQSTKNPSPTTHDHSCTEASHTPLPDQNHHHPPNHLSSGNSHLSSELV</sequence>
<dbReference type="Proteomes" id="UP001590951">
    <property type="component" value="Unassembled WGS sequence"/>
</dbReference>
<feature type="compositionally biased region" description="Polar residues" evidence="1">
    <location>
        <begin position="203"/>
        <end position="223"/>
    </location>
</feature>
<keyword evidence="3" id="KW-1185">Reference proteome</keyword>
<evidence type="ECO:0000313" key="3">
    <source>
        <dbReference type="Proteomes" id="UP001590951"/>
    </source>
</evidence>
<accession>A0ABR4AJB2</accession>
<feature type="region of interest" description="Disordered" evidence="1">
    <location>
        <begin position="196"/>
        <end position="277"/>
    </location>
</feature>
<evidence type="ECO:0000256" key="1">
    <source>
        <dbReference type="SAM" id="MobiDB-lite"/>
    </source>
</evidence>
<gene>
    <name evidence="2" type="ORF">ABVK25_011971</name>
</gene>
<feature type="region of interest" description="Disordered" evidence="1">
    <location>
        <begin position="106"/>
        <end position="150"/>
    </location>
</feature>
<reference evidence="2 3" key="1">
    <citation type="submission" date="2024-09" db="EMBL/GenBank/DDBJ databases">
        <title>Rethinking Asexuality: The Enigmatic Case of Functional Sexual Genes in Lepraria (Stereocaulaceae).</title>
        <authorList>
            <person name="Doellman M."/>
            <person name="Sun Y."/>
            <person name="Barcenas-Pena A."/>
            <person name="Lumbsch H.T."/>
            <person name="Grewe F."/>
        </authorList>
    </citation>
    <scope>NUCLEOTIDE SEQUENCE [LARGE SCALE GENOMIC DNA]</scope>
    <source>
        <strain evidence="2 3">Grewe 0041</strain>
    </source>
</reference>
<feature type="region of interest" description="Disordered" evidence="1">
    <location>
        <begin position="17"/>
        <end position="55"/>
    </location>
</feature>
<evidence type="ECO:0000313" key="2">
    <source>
        <dbReference type="EMBL" id="KAL2045868.1"/>
    </source>
</evidence>
<name>A0ABR4AJB2_9LECA</name>
<comment type="caution">
    <text evidence="2">The sequence shown here is derived from an EMBL/GenBank/DDBJ whole genome shotgun (WGS) entry which is preliminary data.</text>
</comment>
<organism evidence="2 3">
    <name type="scientific">Lepraria finkii</name>
    <dbReference type="NCBI Taxonomy" id="1340010"/>
    <lineage>
        <taxon>Eukaryota</taxon>
        <taxon>Fungi</taxon>
        <taxon>Dikarya</taxon>
        <taxon>Ascomycota</taxon>
        <taxon>Pezizomycotina</taxon>
        <taxon>Lecanoromycetes</taxon>
        <taxon>OSLEUM clade</taxon>
        <taxon>Lecanoromycetidae</taxon>
        <taxon>Lecanorales</taxon>
        <taxon>Lecanorineae</taxon>
        <taxon>Stereocaulaceae</taxon>
        <taxon>Lepraria</taxon>
    </lineage>
</organism>
<proteinExistence type="predicted"/>
<protein>
    <submittedName>
        <fullName evidence="2">Uncharacterized protein</fullName>
    </submittedName>
</protein>
<dbReference type="EMBL" id="JBHFEH010000132">
    <property type="protein sequence ID" value="KAL2045868.1"/>
    <property type="molecule type" value="Genomic_DNA"/>
</dbReference>